<dbReference type="Proteomes" id="UP001595823">
    <property type="component" value="Unassembled WGS sequence"/>
</dbReference>
<dbReference type="RefSeq" id="WP_380621172.1">
    <property type="nucleotide sequence ID" value="NZ_JBHSDK010000015.1"/>
</dbReference>
<proteinExistence type="predicted"/>
<evidence type="ECO:0000313" key="1">
    <source>
        <dbReference type="EMBL" id="MFC4335878.1"/>
    </source>
</evidence>
<accession>A0ABV8TYM3</accession>
<dbReference type="SUPFAM" id="SSF82607">
    <property type="entry name" value="YbaB-like"/>
    <property type="match status" value="1"/>
</dbReference>
<dbReference type="Pfam" id="PF02575">
    <property type="entry name" value="YbaB_DNA_bd"/>
    <property type="match status" value="1"/>
</dbReference>
<comment type="caution">
    <text evidence="1">The sequence shown here is derived from an EMBL/GenBank/DDBJ whole genome shotgun (WGS) entry which is preliminary data.</text>
</comment>
<dbReference type="InterPro" id="IPR036894">
    <property type="entry name" value="YbaB-like_sf"/>
</dbReference>
<evidence type="ECO:0000313" key="2">
    <source>
        <dbReference type="Proteomes" id="UP001595823"/>
    </source>
</evidence>
<dbReference type="EMBL" id="JBHSDK010000015">
    <property type="protein sequence ID" value="MFC4335878.1"/>
    <property type="molecule type" value="Genomic_DNA"/>
</dbReference>
<name>A0ABV8TYM3_9ACTN</name>
<sequence length="105" mass="11363">MTLFDGSDQRATIEKLEALQAQARERLSSLESAHSQTLGLKTVLTDDQGAVTVTVSGRGDVEDVAITPTGIRLREALGPIVTETIAEAKQQHNERLRSLQPPSLQ</sequence>
<dbReference type="Gene3D" id="3.30.1310.10">
    <property type="entry name" value="Nucleoid-associated protein YbaB-like domain"/>
    <property type="match status" value="1"/>
</dbReference>
<organism evidence="1 2">
    <name type="scientific">Salininema proteolyticum</name>
    <dbReference type="NCBI Taxonomy" id="1607685"/>
    <lineage>
        <taxon>Bacteria</taxon>
        <taxon>Bacillati</taxon>
        <taxon>Actinomycetota</taxon>
        <taxon>Actinomycetes</taxon>
        <taxon>Glycomycetales</taxon>
        <taxon>Glycomycetaceae</taxon>
        <taxon>Salininema</taxon>
    </lineage>
</organism>
<reference evidence="2" key="1">
    <citation type="journal article" date="2019" name="Int. J. Syst. Evol. Microbiol.">
        <title>The Global Catalogue of Microorganisms (GCM) 10K type strain sequencing project: providing services to taxonomists for standard genome sequencing and annotation.</title>
        <authorList>
            <consortium name="The Broad Institute Genomics Platform"/>
            <consortium name="The Broad Institute Genome Sequencing Center for Infectious Disease"/>
            <person name="Wu L."/>
            <person name="Ma J."/>
        </authorList>
    </citation>
    <scope>NUCLEOTIDE SEQUENCE [LARGE SCALE GENOMIC DNA]</scope>
    <source>
        <strain evidence="2">IBRC-M 10908</strain>
    </source>
</reference>
<protein>
    <submittedName>
        <fullName evidence="1">YbaB/EbfC family nucleoid-associated protein</fullName>
    </submittedName>
</protein>
<keyword evidence="2" id="KW-1185">Reference proteome</keyword>
<dbReference type="InterPro" id="IPR004401">
    <property type="entry name" value="YbaB/EbfC"/>
</dbReference>
<gene>
    <name evidence="1" type="ORF">ACFPET_11760</name>
</gene>